<sequence>MSGYVGKTLAGGEEIIHRANFNWTYSFFPMLWFSAGMATLAFFFFIQFAADVPFEKLQVGWWCAIIAAVCGSLILIGHLIVLITTEIVVTTYRFVFKTGLIARHTQEVSLNKIEEITLEQSIWGRIFGYGKLVLRGTGVGVITLPNLDNPINLRRLIENAKSALREDQRDRRRINQDDDDR</sequence>
<dbReference type="PANTHER" id="PTHR37938:SF1">
    <property type="entry name" value="BLL0215 PROTEIN"/>
    <property type="match status" value="1"/>
</dbReference>
<organism evidence="3 4">
    <name type="scientific">Hyphococcus lacteus</name>
    <dbReference type="NCBI Taxonomy" id="3143536"/>
    <lineage>
        <taxon>Bacteria</taxon>
        <taxon>Pseudomonadati</taxon>
        <taxon>Pseudomonadota</taxon>
        <taxon>Alphaproteobacteria</taxon>
        <taxon>Parvularculales</taxon>
        <taxon>Parvularculaceae</taxon>
        <taxon>Hyphococcus</taxon>
    </lineage>
</organism>
<reference evidence="3 4" key="1">
    <citation type="submission" date="2024-05" db="EMBL/GenBank/DDBJ databases">
        <title>Three bacterial strains, DH-69, EH-24, and ECK-19 isolated from coastal sediments.</title>
        <authorList>
            <person name="Ye Y.-Q."/>
            <person name="Du Z.-J."/>
        </authorList>
    </citation>
    <scope>NUCLEOTIDE SEQUENCE [LARGE SCALE GENOMIC DNA]</scope>
    <source>
        <strain evidence="3 4">ECK-19</strain>
    </source>
</reference>
<dbReference type="Pfam" id="PF03703">
    <property type="entry name" value="bPH_2"/>
    <property type="match status" value="1"/>
</dbReference>
<feature type="domain" description="YdbS-like PH" evidence="2">
    <location>
        <begin position="84"/>
        <end position="157"/>
    </location>
</feature>
<keyword evidence="1" id="KW-1133">Transmembrane helix</keyword>
<dbReference type="RefSeq" id="WP_369314054.1">
    <property type="nucleotide sequence ID" value="NZ_JBEHZE010000001.1"/>
</dbReference>
<evidence type="ECO:0000313" key="4">
    <source>
        <dbReference type="Proteomes" id="UP001560685"/>
    </source>
</evidence>
<protein>
    <submittedName>
        <fullName evidence="3">PH domain-containing protein</fullName>
    </submittedName>
</protein>
<keyword evidence="1" id="KW-0812">Transmembrane</keyword>
<evidence type="ECO:0000313" key="3">
    <source>
        <dbReference type="EMBL" id="MEX6634062.1"/>
    </source>
</evidence>
<keyword evidence="4" id="KW-1185">Reference proteome</keyword>
<feature type="transmembrane region" description="Helical" evidence="1">
    <location>
        <begin position="30"/>
        <end position="49"/>
    </location>
</feature>
<dbReference type="Proteomes" id="UP001560685">
    <property type="component" value="Unassembled WGS sequence"/>
</dbReference>
<evidence type="ECO:0000256" key="1">
    <source>
        <dbReference type="SAM" id="Phobius"/>
    </source>
</evidence>
<proteinExistence type="predicted"/>
<feature type="transmembrane region" description="Helical" evidence="1">
    <location>
        <begin position="61"/>
        <end position="83"/>
    </location>
</feature>
<dbReference type="EMBL" id="JBEHZE010000001">
    <property type="protein sequence ID" value="MEX6634062.1"/>
    <property type="molecule type" value="Genomic_DNA"/>
</dbReference>
<accession>A0ABV3Z784</accession>
<dbReference type="InterPro" id="IPR005182">
    <property type="entry name" value="YdbS-like_PH"/>
</dbReference>
<comment type="caution">
    <text evidence="3">The sequence shown here is derived from an EMBL/GenBank/DDBJ whole genome shotgun (WGS) entry which is preliminary data.</text>
</comment>
<name>A0ABV3Z784_9PROT</name>
<dbReference type="PANTHER" id="PTHR37938">
    <property type="entry name" value="BLL0215 PROTEIN"/>
    <property type="match status" value="1"/>
</dbReference>
<evidence type="ECO:0000259" key="2">
    <source>
        <dbReference type="Pfam" id="PF03703"/>
    </source>
</evidence>
<keyword evidence="1" id="KW-0472">Membrane</keyword>
<gene>
    <name evidence="3" type="ORF">ABFZ84_10930</name>
</gene>